<evidence type="ECO:0000256" key="2">
    <source>
        <dbReference type="ARBA" id="ARBA00022475"/>
    </source>
</evidence>
<keyword evidence="4 6" id="KW-1133">Transmembrane helix</keyword>
<dbReference type="SMART" id="SM00267">
    <property type="entry name" value="GGDEF"/>
    <property type="match status" value="1"/>
</dbReference>
<evidence type="ECO:0000259" key="8">
    <source>
        <dbReference type="PROSITE" id="PS50887"/>
    </source>
</evidence>
<evidence type="ECO:0000256" key="5">
    <source>
        <dbReference type="ARBA" id="ARBA00023136"/>
    </source>
</evidence>
<keyword evidence="2" id="KW-1003">Cell membrane</keyword>
<dbReference type="STRING" id="1236970.JCM9140_4420"/>
<dbReference type="PANTHER" id="PTHR46663:SF2">
    <property type="entry name" value="GGDEF DOMAIN-CONTAINING PROTEIN"/>
    <property type="match status" value="1"/>
</dbReference>
<dbReference type="SMART" id="SM00304">
    <property type="entry name" value="HAMP"/>
    <property type="match status" value="1"/>
</dbReference>
<dbReference type="Pfam" id="PF00672">
    <property type="entry name" value="HAMP"/>
    <property type="match status" value="1"/>
</dbReference>
<dbReference type="GO" id="GO:0005886">
    <property type="term" value="C:plasma membrane"/>
    <property type="evidence" value="ECO:0007669"/>
    <property type="project" value="UniProtKB-SubCell"/>
</dbReference>
<evidence type="ECO:0000313" key="10">
    <source>
        <dbReference type="Proteomes" id="UP000018890"/>
    </source>
</evidence>
<protein>
    <submittedName>
        <fullName evidence="9">Diguanylate cyclase/phosphodiesterase</fullName>
    </submittedName>
</protein>
<name>W4Q8A4_9BACI</name>
<dbReference type="CDD" id="cd12914">
    <property type="entry name" value="PDC1_DGC_like"/>
    <property type="match status" value="1"/>
</dbReference>
<keyword evidence="3 6" id="KW-0812">Transmembrane</keyword>
<dbReference type="InterPro" id="IPR029151">
    <property type="entry name" value="Sensor-like_sf"/>
</dbReference>
<accession>W4Q8A4</accession>
<dbReference type="OrthoDB" id="9759607at2"/>
<dbReference type="InterPro" id="IPR000160">
    <property type="entry name" value="GGDEF_dom"/>
</dbReference>
<keyword evidence="5 6" id="KW-0472">Membrane</keyword>
<dbReference type="PANTHER" id="PTHR46663">
    <property type="entry name" value="DIGUANYLATE CYCLASE DGCT-RELATED"/>
    <property type="match status" value="1"/>
</dbReference>
<organism evidence="9 10">
    <name type="scientific">Halalkalibacter wakoensis JCM 9140</name>
    <dbReference type="NCBI Taxonomy" id="1236970"/>
    <lineage>
        <taxon>Bacteria</taxon>
        <taxon>Bacillati</taxon>
        <taxon>Bacillota</taxon>
        <taxon>Bacilli</taxon>
        <taxon>Bacillales</taxon>
        <taxon>Bacillaceae</taxon>
        <taxon>Halalkalibacter</taxon>
    </lineage>
</organism>
<feature type="domain" description="HAMP" evidence="7">
    <location>
        <begin position="316"/>
        <end position="368"/>
    </location>
</feature>
<dbReference type="PROSITE" id="PS50885">
    <property type="entry name" value="HAMP"/>
    <property type="match status" value="1"/>
</dbReference>
<dbReference type="InterPro" id="IPR033479">
    <property type="entry name" value="dCache_1"/>
</dbReference>
<comment type="caution">
    <text evidence="9">The sequence shown here is derived from an EMBL/GenBank/DDBJ whole genome shotgun (WGS) entry which is preliminary data.</text>
</comment>
<comment type="subcellular location">
    <subcellularLocation>
        <location evidence="1">Cell membrane</location>
        <topology evidence="1">Multi-pass membrane protein</topology>
    </subcellularLocation>
</comment>
<dbReference type="InterPro" id="IPR029787">
    <property type="entry name" value="Nucleotide_cyclase"/>
</dbReference>
<dbReference type="Gene3D" id="3.30.450.20">
    <property type="entry name" value="PAS domain"/>
    <property type="match status" value="1"/>
</dbReference>
<reference evidence="9" key="1">
    <citation type="journal article" date="2014" name="Genome Announc.">
        <title>Draft Genome Sequences of Three Alkaliphilic Bacillus Strains, Bacillus wakoensis JCM 9140T, Bacillus akibai JCM 9157T, and Bacillus hemicellulosilyticus JCM 9152T.</title>
        <authorList>
            <person name="Yuki M."/>
            <person name="Oshima K."/>
            <person name="Suda W."/>
            <person name="Oshida Y."/>
            <person name="Kitamura K."/>
            <person name="Iida T."/>
            <person name="Hattori M."/>
            <person name="Ohkuma M."/>
        </authorList>
    </citation>
    <scope>NUCLEOTIDE SEQUENCE [LARGE SCALE GENOMIC DNA]</scope>
    <source>
        <strain evidence="9">JCM 9140</strain>
    </source>
</reference>
<dbReference type="InterPro" id="IPR003660">
    <property type="entry name" value="HAMP_dom"/>
</dbReference>
<dbReference type="RefSeq" id="WP_034750580.1">
    <property type="nucleotide sequence ID" value="NZ_BAUT01000088.1"/>
</dbReference>
<dbReference type="Gene3D" id="3.30.70.270">
    <property type="match status" value="1"/>
</dbReference>
<dbReference type="Pfam" id="PF00990">
    <property type="entry name" value="GGDEF"/>
    <property type="match status" value="1"/>
</dbReference>
<proteinExistence type="predicted"/>
<keyword evidence="10" id="KW-1185">Reference proteome</keyword>
<feature type="domain" description="GGDEF" evidence="8">
    <location>
        <begin position="403"/>
        <end position="537"/>
    </location>
</feature>
<evidence type="ECO:0000256" key="1">
    <source>
        <dbReference type="ARBA" id="ARBA00004651"/>
    </source>
</evidence>
<dbReference type="SUPFAM" id="SSF103190">
    <property type="entry name" value="Sensory domain-like"/>
    <property type="match status" value="1"/>
</dbReference>
<dbReference type="SUPFAM" id="SSF55073">
    <property type="entry name" value="Nucleotide cyclase"/>
    <property type="match status" value="1"/>
</dbReference>
<evidence type="ECO:0000256" key="6">
    <source>
        <dbReference type="SAM" id="Phobius"/>
    </source>
</evidence>
<dbReference type="GO" id="GO:0007165">
    <property type="term" value="P:signal transduction"/>
    <property type="evidence" value="ECO:0007669"/>
    <property type="project" value="InterPro"/>
</dbReference>
<feature type="transmembrane region" description="Helical" evidence="6">
    <location>
        <begin position="296"/>
        <end position="315"/>
    </location>
</feature>
<evidence type="ECO:0000259" key="7">
    <source>
        <dbReference type="PROSITE" id="PS50885"/>
    </source>
</evidence>
<dbReference type="InterPro" id="IPR043128">
    <property type="entry name" value="Rev_trsase/Diguanyl_cyclase"/>
</dbReference>
<dbReference type="CDD" id="cd01949">
    <property type="entry name" value="GGDEF"/>
    <property type="match status" value="1"/>
</dbReference>
<dbReference type="NCBIfam" id="TIGR00254">
    <property type="entry name" value="GGDEF"/>
    <property type="match status" value="1"/>
</dbReference>
<evidence type="ECO:0000313" key="9">
    <source>
        <dbReference type="EMBL" id="GAE28210.1"/>
    </source>
</evidence>
<evidence type="ECO:0000256" key="3">
    <source>
        <dbReference type="ARBA" id="ARBA00022692"/>
    </source>
</evidence>
<dbReference type="Pfam" id="PF02743">
    <property type="entry name" value="dCache_1"/>
    <property type="match status" value="1"/>
</dbReference>
<evidence type="ECO:0000256" key="4">
    <source>
        <dbReference type="ARBA" id="ARBA00022989"/>
    </source>
</evidence>
<sequence>MKVFKSMRARLSIIFVFVSIILILLLSLIIGQRSINEVQNEIGNSLGEVAFITGEILDQYMWSRYGEVATLSQLTALREPENLEEIENLINHLQDNIPSFSWIGFTDKDGVVLASTDGILRGVDISARPVYTEAQTTTFIGDVHEAVLLAELLPNPTGEPMKFVDISTPIFDSNNQFIGVLAAHLSWEWVKEVEESMLNTLQNRSNIEFIIVSKQDDHVLLGPAEMIGHVLNVNSVELAKEHQHGWVLETWDDHQYLTGYVLTEGYKNYPGLGWTILVRQPLEAAYAPAQKLLHDLISYALVLILLFAVLGWFLAGQVTRPLNEITKVANKIKEGENVEVPKYKGINEIEILSDSLRNLLAALSKTETALVKMEDVAHHDQLTGLPNRHALTAYFEKVIHKYNTLTILYLDLDGFKKVNDQWGHDTGDQLLKEVSQRLKQNVRNEEFISRIGGDEFMIVLTNENAPIKNGTIVGERIISMVNEPYYIDEHSISVGCTIGGAIWHCEGNSTMGEVIQLADQAVYHAKRSGKNRIYFTE</sequence>
<dbReference type="AlphaFoldDB" id="W4Q8A4"/>
<dbReference type="EMBL" id="BAUT01000088">
    <property type="protein sequence ID" value="GAE28210.1"/>
    <property type="molecule type" value="Genomic_DNA"/>
</dbReference>
<dbReference type="PROSITE" id="PS50887">
    <property type="entry name" value="GGDEF"/>
    <property type="match status" value="1"/>
</dbReference>
<dbReference type="InterPro" id="IPR052163">
    <property type="entry name" value="DGC-Regulatory_Protein"/>
</dbReference>
<dbReference type="Proteomes" id="UP000018890">
    <property type="component" value="Unassembled WGS sequence"/>
</dbReference>
<dbReference type="Gene3D" id="6.10.340.10">
    <property type="match status" value="1"/>
</dbReference>
<gene>
    <name evidence="9" type="ORF">JCM9140_4420</name>
</gene>